<evidence type="ECO:0000256" key="1">
    <source>
        <dbReference type="SAM" id="MobiDB-lite"/>
    </source>
</evidence>
<feature type="compositionally biased region" description="Polar residues" evidence="1">
    <location>
        <begin position="28"/>
        <end position="44"/>
    </location>
</feature>
<dbReference type="AlphaFoldDB" id="A0A9P8VGG9"/>
<evidence type="ECO:0000313" key="2">
    <source>
        <dbReference type="EMBL" id="KAH6690726.1"/>
    </source>
</evidence>
<sequence>MDDEKRGWRGRSTGVKAHQRTNRRAPQPSCTSNRRPKQRVSSMQPPGCAGKGRGGRAAPLVCPAAQQASSGKREAIIVHVPICCTAALARGPKTQDGTGRSQSDAVLSCAVLRERVRGRVLWRARRPSGVVRYMYMRSHANAASGPWPLPAAAVDDSSGNVVPVTVQRERLRVVPSRVEGEWWDAIYPSFQSNPLLVGVSIRFSSLSSRSHSSLRKRGRRTRRGRNLLASIDRERTRWPSEATRDDTKRKRHLCGRTDSIEQSHTRNEPRSKQEIVAPFVLDRRACSATRRRRWLRDTLLYRRVVDWPPRACISSHPSHLSRRGGGG</sequence>
<gene>
    <name evidence="2" type="ORF">F5X68DRAFT_72309</name>
</gene>
<feature type="region of interest" description="Disordered" evidence="1">
    <location>
        <begin position="1"/>
        <end position="56"/>
    </location>
</feature>
<evidence type="ECO:0000313" key="3">
    <source>
        <dbReference type="Proteomes" id="UP000770015"/>
    </source>
</evidence>
<organism evidence="2 3">
    <name type="scientific">Plectosphaerella plurivora</name>
    <dbReference type="NCBI Taxonomy" id="936078"/>
    <lineage>
        <taxon>Eukaryota</taxon>
        <taxon>Fungi</taxon>
        <taxon>Dikarya</taxon>
        <taxon>Ascomycota</taxon>
        <taxon>Pezizomycotina</taxon>
        <taxon>Sordariomycetes</taxon>
        <taxon>Hypocreomycetidae</taxon>
        <taxon>Glomerellales</taxon>
        <taxon>Plectosphaerellaceae</taxon>
        <taxon>Plectosphaerella</taxon>
    </lineage>
</organism>
<feature type="compositionally biased region" description="Basic and acidic residues" evidence="1">
    <location>
        <begin position="258"/>
        <end position="271"/>
    </location>
</feature>
<reference evidence="2" key="1">
    <citation type="journal article" date="2021" name="Nat. Commun.">
        <title>Genetic determinants of endophytism in the Arabidopsis root mycobiome.</title>
        <authorList>
            <person name="Mesny F."/>
            <person name="Miyauchi S."/>
            <person name="Thiergart T."/>
            <person name="Pickel B."/>
            <person name="Atanasova L."/>
            <person name="Karlsson M."/>
            <person name="Huettel B."/>
            <person name="Barry K.W."/>
            <person name="Haridas S."/>
            <person name="Chen C."/>
            <person name="Bauer D."/>
            <person name="Andreopoulos W."/>
            <person name="Pangilinan J."/>
            <person name="LaButti K."/>
            <person name="Riley R."/>
            <person name="Lipzen A."/>
            <person name="Clum A."/>
            <person name="Drula E."/>
            <person name="Henrissat B."/>
            <person name="Kohler A."/>
            <person name="Grigoriev I.V."/>
            <person name="Martin F.M."/>
            <person name="Hacquard S."/>
        </authorList>
    </citation>
    <scope>NUCLEOTIDE SEQUENCE</scope>
    <source>
        <strain evidence="2">MPI-SDFR-AT-0117</strain>
    </source>
</reference>
<comment type="caution">
    <text evidence="2">The sequence shown here is derived from an EMBL/GenBank/DDBJ whole genome shotgun (WGS) entry which is preliminary data.</text>
</comment>
<feature type="compositionally biased region" description="Basic and acidic residues" evidence="1">
    <location>
        <begin position="231"/>
        <end position="248"/>
    </location>
</feature>
<name>A0A9P8VGG9_9PEZI</name>
<feature type="compositionally biased region" description="Basic residues" evidence="1">
    <location>
        <begin position="212"/>
        <end position="225"/>
    </location>
</feature>
<proteinExistence type="predicted"/>
<dbReference type="Proteomes" id="UP000770015">
    <property type="component" value="Unassembled WGS sequence"/>
</dbReference>
<keyword evidence="3" id="KW-1185">Reference proteome</keyword>
<feature type="region of interest" description="Disordered" evidence="1">
    <location>
        <begin position="212"/>
        <end position="271"/>
    </location>
</feature>
<protein>
    <submittedName>
        <fullName evidence="2">Uncharacterized protein</fullName>
    </submittedName>
</protein>
<dbReference type="EMBL" id="JAGSXJ010000006">
    <property type="protein sequence ID" value="KAH6690726.1"/>
    <property type="molecule type" value="Genomic_DNA"/>
</dbReference>
<accession>A0A9P8VGG9</accession>